<evidence type="ECO:0000256" key="1">
    <source>
        <dbReference type="SAM" id="MobiDB-lite"/>
    </source>
</evidence>
<dbReference type="STRING" id="319225.Plut_1103"/>
<dbReference type="HOGENOM" id="CLU_1265953_0_0_10"/>
<keyword evidence="3" id="KW-1185">Reference proteome</keyword>
<gene>
    <name evidence="2" type="ordered locus">Plut_1103</name>
</gene>
<evidence type="ECO:0000313" key="2">
    <source>
        <dbReference type="EMBL" id="ABB23965.1"/>
    </source>
</evidence>
<evidence type="ECO:0000313" key="3">
    <source>
        <dbReference type="Proteomes" id="UP000002709"/>
    </source>
</evidence>
<proteinExistence type="predicted"/>
<reference evidence="3" key="1">
    <citation type="submission" date="2005-08" db="EMBL/GenBank/DDBJ databases">
        <title>Complete sequence of Pelodictyon luteolum DSM 273.</title>
        <authorList>
            <consortium name="US DOE Joint Genome Institute"/>
            <person name="Copeland A."/>
            <person name="Lucas S."/>
            <person name="Lapidus A."/>
            <person name="Barry K."/>
            <person name="Detter J.C."/>
            <person name="Glavina T."/>
            <person name="Hammon N."/>
            <person name="Israni S."/>
            <person name="Pitluck S."/>
            <person name="Bryant D."/>
            <person name="Schmutz J."/>
            <person name="Larimer F."/>
            <person name="Land M."/>
            <person name="Kyrpides N."/>
            <person name="Ivanova N."/>
            <person name="Richardson P."/>
        </authorList>
    </citation>
    <scope>NUCLEOTIDE SEQUENCE [LARGE SCALE GENOMIC DNA]</scope>
    <source>
        <strain evidence="3">DSM 273 / BCRC 81028 / 2530</strain>
    </source>
</reference>
<dbReference type="KEGG" id="plt:Plut_1103"/>
<dbReference type="EMBL" id="CP000096">
    <property type="protein sequence ID" value="ABB23965.1"/>
    <property type="molecule type" value="Genomic_DNA"/>
</dbReference>
<accession>Q3B3W6</accession>
<name>Q3B3W6_CHLL3</name>
<dbReference type="Proteomes" id="UP000002709">
    <property type="component" value="Chromosome"/>
</dbReference>
<protein>
    <submittedName>
        <fullName evidence="2">Uncharacterized protein</fullName>
    </submittedName>
</protein>
<organism evidence="2 3">
    <name type="scientific">Chlorobium luteolum (strain DSM 273 / BCRC 81028 / 2530)</name>
    <name type="common">Pelodictyon luteolum</name>
    <dbReference type="NCBI Taxonomy" id="319225"/>
    <lineage>
        <taxon>Bacteria</taxon>
        <taxon>Pseudomonadati</taxon>
        <taxon>Chlorobiota</taxon>
        <taxon>Chlorobiia</taxon>
        <taxon>Chlorobiales</taxon>
        <taxon>Chlorobiaceae</taxon>
        <taxon>Chlorobium/Pelodictyon group</taxon>
        <taxon>Pelodictyon</taxon>
    </lineage>
</organism>
<dbReference type="AlphaFoldDB" id="Q3B3W6"/>
<feature type="region of interest" description="Disordered" evidence="1">
    <location>
        <begin position="1"/>
        <end position="20"/>
    </location>
</feature>
<sequence length="218" mass="24166">MVTRSSSIAHDRNTGSASSHPSRAMTALVAFFISAQFFLALSISYAETDRTATLYFRNDAPISITVGEIYPGQTGAVAIGSYSAEILWNEQYESSATLDIDTPAYTSSVEQRTIEDLWHTDAFRTDNGRSPDYRVTYSINNSPYSENQQSEYFYNSDRSSKIRITFTPPRITEDKSDKSYILKAEPAVITFKVTDATASGTYSGSIDTRISAANFKVQ</sequence>